<feature type="region of interest" description="Disordered" evidence="1">
    <location>
        <begin position="516"/>
        <end position="557"/>
    </location>
</feature>
<protein>
    <submittedName>
        <fullName evidence="2">Uncharacterized protein</fullName>
    </submittedName>
</protein>
<feature type="non-terminal residue" evidence="2">
    <location>
        <position position="557"/>
    </location>
</feature>
<feature type="compositionally biased region" description="Acidic residues" evidence="1">
    <location>
        <begin position="68"/>
        <end position="92"/>
    </location>
</feature>
<dbReference type="Proteomes" id="UP000278143">
    <property type="component" value="Unassembled WGS sequence"/>
</dbReference>
<reference evidence="3" key="1">
    <citation type="journal article" date="2018" name="Nat. Microbiol.">
        <title>Leveraging single-cell genomics to expand the fungal tree of life.</title>
        <authorList>
            <person name="Ahrendt S.R."/>
            <person name="Quandt C.A."/>
            <person name="Ciobanu D."/>
            <person name="Clum A."/>
            <person name="Salamov A."/>
            <person name="Andreopoulos B."/>
            <person name="Cheng J.F."/>
            <person name="Woyke T."/>
            <person name="Pelin A."/>
            <person name="Henrissat B."/>
            <person name="Reynolds N.K."/>
            <person name="Benny G.L."/>
            <person name="Smith M.E."/>
            <person name="James T.Y."/>
            <person name="Grigoriev I.V."/>
        </authorList>
    </citation>
    <scope>NUCLEOTIDE SEQUENCE [LARGE SCALE GENOMIC DNA]</scope>
    <source>
        <strain evidence="3">Benny S71-1</strain>
    </source>
</reference>
<keyword evidence="3" id="KW-1185">Reference proteome</keyword>
<feature type="region of interest" description="Disordered" evidence="1">
    <location>
        <begin position="376"/>
        <end position="396"/>
    </location>
</feature>
<dbReference type="EMBL" id="KZ991377">
    <property type="protein sequence ID" value="RKP23032.1"/>
    <property type="molecule type" value="Genomic_DNA"/>
</dbReference>
<proteinExistence type="predicted"/>
<sequence>MISNNPLGDTAVHHTASKAAKKKKKRKGKKQGSSQAEADDSSIVSPTTDAPLMVDEQQQQQQQVIEEKTEEPEPTAEEEKETMEEESAEAAAEEAVSLSSNTVAVEAVSDVMTTAVTTLTTETVVTETVAISTVTTDETIAWAAAGPQASANPATTDIAAPWDEPVAEMEAATAPVSSASVAEQVDVPADQPSMESNDEGAPSTDMLFAGPATDTATPFVADSASVFDDLFAASTDTPSKHVPSVQELRVDTTANVDTPSGADDDAGDASLPDVATPRVAPVSSMPTNTDAAATAPAHSDALFATTTGANDDDVSQLFSGQGADLFDALGTDSADTKAQAQTATMPPPASSTQQDDIWAALSREYDEDTYDMVDSYPATTDTTPANVPVSTATSTTPSYPGYAAPQTAAAAATSTATTTTTNAAYNYYSGTTTANNYYAQPASSYAYGAYPGYAQPAAPAAPPAATTTDDASFAYDGPPEIYTKKKTRPSAAAAVAPPVTSYYTGQYANPPVPSAYPSAAGPSTTAATTGPPEDFAYDGPPMDFFKKPASTAHRSSH</sequence>
<gene>
    <name evidence="2" type="ORF">SYNPS1DRAFT_31272</name>
</gene>
<evidence type="ECO:0000313" key="3">
    <source>
        <dbReference type="Proteomes" id="UP000278143"/>
    </source>
</evidence>
<feature type="region of interest" description="Disordered" evidence="1">
    <location>
        <begin position="235"/>
        <end position="293"/>
    </location>
</feature>
<feature type="region of interest" description="Disordered" evidence="1">
    <location>
        <begin position="332"/>
        <end position="355"/>
    </location>
</feature>
<name>A0A4P9YUF3_9FUNG</name>
<feature type="compositionally biased region" description="Low complexity" evidence="1">
    <location>
        <begin position="387"/>
        <end position="396"/>
    </location>
</feature>
<feature type="region of interest" description="Disordered" evidence="1">
    <location>
        <begin position="1"/>
        <end position="98"/>
    </location>
</feature>
<evidence type="ECO:0000313" key="2">
    <source>
        <dbReference type="EMBL" id="RKP23032.1"/>
    </source>
</evidence>
<feature type="compositionally biased region" description="Low complexity" evidence="1">
    <location>
        <begin position="516"/>
        <end position="532"/>
    </location>
</feature>
<organism evidence="2 3">
    <name type="scientific">Syncephalis pseudoplumigaleata</name>
    <dbReference type="NCBI Taxonomy" id="1712513"/>
    <lineage>
        <taxon>Eukaryota</taxon>
        <taxon>Fungi</taxon>
        <taxon>Fungi incertae sedis</taxon>
        <taxon>Zoopagomycota</taxon>
        <taxon>Zoopagomycotina</taxon>
        <taxon>Zoopagomycetes</taxon>
        <taxon>Zoopagales</taxon>
        <taxon>Piptocephalidaceae</taxon>
        <taxon>Syncephalis</taxon>
    </lineage>
</organism>
<evidence type="ECO:0000256" key="1">
    <source>
        <dbReference type="SAM" id="MobiDB-lite"/>
    </source>
</evidence>
<feature type="compositionally biased region" description="Basic residues" evidence="1">
    <location>
        <begin position="15"/>
        <end position="30"/>
    </location>
</feature>
<accession>A0A4P9YUF3</accession>
<dbReference type="AlphaFoldDB" id="A0A4P9YUF3"/>